<evidence type="ECO:0000313" key="1">
    <source>
        <dbReference type="EMBL" id="NMH76739.1"/>
    </source>
</evidence>
<organism evidence="1 2">
    <name type="scientific">Pseudonocardia xinjiangensis</name>
    <dbReference type="NCBI Taxonomy" id="75289"/>
    <lineage>
        <taxon>Bacteria</taxon>
        <taxon>Bacillati</taxon>
        <taxon>Actinomycetota</taxon>
        <taxon>Actinomycetes</taxon>
        <taxon>Pseudonocardiales</taxon>
        <taxon>Pseudonocardiaceae</taxon>
        <taxon>Pseudonocardia</taxon>
    </lineage>
</organism>
<dbReference type="RefSeq" id="WP_169394814.1">
    <property type="nucleotide sequence ID" value="NZ_BAAAJH010000009.1"/>
</dbReference>
<accession>A0ABX1RAR8</accession>
<dbReference type="EMBL" id="JAAXKY010000012">
    <property type="protein sequence ID" value="NMH76739.1"/>
    <property type="molecule type" value="Genomic_DNA"/>
</dbReference>
<proteinExistence type="predicted"/>
<sequence>MVLRTAAAWLWIHSLLTDAYAFASDHPVTVLLALIVVGAAWAILAGRPPSTGLCACGHTVATHEHYRRGSECSATGCGCPRLHA</sequence>
<protein>
    <submittedName>
        <fullName evidence="1">Uncharacterized protein</fullName>
    </submittedName>
</protein>
<gene>
    <name evidence="1" type="ORF">HF577_06445</name>
</gene>
<name>A0ABX1RAR8_9PSEU</name>
<comment type="caution">
    <text evidence="1">The sequence shown here is derived from an EMBL/GenBank/DDBJ whole genome shotgun (WGS) entry which is preliminary data.</text>
</comment>
<dbReference type="Proteomes" id="UP001296706">
    <property type="component" value="Unassembled WGS sequence"/>
</dbReference>
<keyword evidence="2" id="KW-1185">Reference proteome</keyword>
<evidence type="ECO:0000313" key="2">
    <source>
        <dbReference type="Proteomes" id="UP001296706"/>
    </source>
</evidence>
<reference evidence="1 2" key="1">
    <citation type="submission" date="2020-04" db="EMBL/GenBank/DDBJ databases">
        <authorList>
            <person name="Klaysubun C."/>
            <person name="Duangmal K."/>
            <person name="Lipun K."/>
        </authorList>
    </citation>
    <scope>NUCLEOTIDE SEQUENCE [LARGE SCALE GENOMIC DNA]</scope>
    <source>
        <strain evidence="1 2">JCM 11839</strain>
    </source>
</reference>